<dbReference type="EMBL" id="CYKH01002091">
    <property type="protein sequence ID" value="CUG92856.1"/>
    <property type="molecule type" value="Genomic_DNA"/>
</dbReference>
<accession>A0A0S4JQN8</accession>
<evidence type="ECO:0000256" key="1">
    <source>
        <dbReference type="SAM" id="MobiDB-lite"/>
    </source>
</evidence>
<protein>
    <submittedName>
        <fullName evidence="2">Uncharacterized protein</fullName>
    </submittedName>
</protein>
<dbReference type="OrthoDB" id="252009at2759"/>
<organism evidence="2 3">
    <name type="scientific">Bodo saltans</name>
    <name type="common">Flagellated protozoan</name>
    <dbReference type="NCBI Taxonomy" id="75058"/>
    <lineage>
        <taxon>Eukaryota</taxon>
        <taxon>Discoba</taxon>
        <taxon>Euglenozoa</taxon>
        <taxon>Kinetoplastea</taxon>
        <taxon>Metakinetoplastina</taxon>
        <taxon>Eubodonida</taxon>
        <taxon>Bodonidae</taxon>
        <taxon>Bodo</taxon>
    </lineage>
</organism>
<feature type="compositionally biased region" description="Low complexity" evidence="1">
    <location>
        <begin position="146"/>
        <end position="169"/>
    </location>
</feature>
<keyword evidence="3" id="KW-1185">Reference proteome</keyword>
<reference evidence="3" key="1">
    <citation type="submission" date="2015-09" db="EMBL/GenBank/DDBJ databases">
        <authorList>
            <consortium name="Pathogen Informatics"/>
        </authorList>
    </citation>
    <scope>NUCLEOTIDE SEQUENCE [LARGE SCALE GENOMIC DNA]</scope>
    <source>
        <strain evidence="3">Lake Konstanz</strain>
    </source>
</reference>
<sequence length="379" mass="41342">MLVRTKRLFKKLRPGVLQKFREGIPRLTVVDDIAGVKLGSLQSVSVSPRYVDSNIGLGPLVFHHLNYSSGARGPHRPLVLRESLKRAPNLAEWRTQLERLIHAKQQQESKTAQWIPLPQELRDGAPKLSFAVGELVSTDVLVAPPAAGSPSSSAAPVATSTLSNHSAPSSSPPVAEPWRLGVALDPFIRETQRSVVRGISGLGQQTIGQNEDTFFMPWESVVFDITVPEDTIAMCAAANAERAKKQYSAGVRSRQDVEQSSAGFGLASREHTIRAAIGDVVFLPSQFTYSLSRPIGFQKTSTTASHVSSAIPAAPPHRLQAAHISEQLPAEVVCVAFKYKKYPRLSDAQAKLYIPADYTATRLEEFYRKGGNSLSPQYL</sequence>
<dbReference type="AlphaFoldDB" id="A0A0S4JQN8"/>
<dbReference type="VEuPathDB" id="TriTrypDB:BSAL_39710"/>
<feature type="region of interest" description="Disordered" evidence="1">
    <location>
        <begin position="146"/>
        <end position="175"/>
    </location>
</feature>
<evidence type="ECO:0000313" key="2">
    <source>
        <dbReference type="EMBL" id="CUG92856.1"/>
    </source>
</evidence>
<dbReference type="Proteomes" id="UP000051952">
    <property type="component" value="Unassembled WGS sequence"/>
</dbReference>
<proteinExistence type="predicted"/>
<gene>
    <name evidence="2" type="ORF">BSAL_39710</name>
</gene>
<name>A0A0S4JQN8_BODSA</name>
<evidence type="ECO:0000313" key="3">
    <source>
        <dbReference type="Proteomes" id="UP000051952"/>
    </source>
</evidence>